<sequence>MDIESILCPMCGKALESTRHIFFTCYIARDILCKISRWWDVTYTEVSSYEEWLDWILNLRLLIKYKHFFEGKWKWTSNEMACSKGSRIILGWNPDIVNVVIILFNDQVMHACIVFKAEKELFCSFIYAHNRYIQRRDLWNNLSIHKRYIRNRPWCILGDFNVSLSADESSAGSSFINTGMRDFQECVEDMEVADVNSTGLKFTWNRKPKGNDGILKKIDRIMANLEFNSLFMGACAVFQPYRISDHSSVVLRLPMNCEVKNRPFKLCNILVHNTRFKDIVTNGWSISVSGFLMYKVVKRLKGLKKPLRKLLYDKGNLHENVKKLRHELDEVQKSLDGDPSNSLLREEEAGYLKAFQDALIEEERFLFQKAKVEWLKLGEANTAYFHKVVKSQAARNRIDSITNMDGTLFDGDQVPKVASLVRINDYRLISCCNVLFKCIKLMHNYHLDRGPSRCAFKVDIQKAYDTVDWDFLREILFGFGFHQRKRGLHQGDPLSPYLFTLIMENLTLILRRRVRISNNFTYHRCCSQLNIINLCFADDLFLFAHGDVESSRVIMDSLVEFKNASGLASSLPKSTAYFCNVLNYVKIGILNILPFEEGNLPVKYLGVPSRLVYRDCLELMERIKRCVNDWKNKSLSFASRAQLIRYVLSLMHLYWASVFILPSSLMLELEQVMRGFLWCQGEMKNGKAK</sequence>
<name>A0ABQ5CXT0_9ASTR</name>
<keyword evidence="2" id="KW-0548">Nucleotidyltransferase</keyword>
<dbReference type="InterPro" id="IPR043502">
    <property type="entry name" value="DNA/RNA_pol_sf"/>
</dbReference>
<accession>A0ABQ5CXT0</accession>
<reference evidence="2" key="2">
    <citation type="submission" date="2022-01" db="EMBL/GenBank/DDBJ databases">
        <authorList>
            <person name="Yamashiro T."/>
            <person name="Shiraishi A."/>
            <person name="Satake H."/>
            <person name="Nakayama K."/>
        </authorList>
    </citation>
    <scope>NUCLEOTIDE SEQUENCE</scope>
</reference>
<organism evidence="2 3">
    <name type="scientific">Tanacetum coccineum</name>
    <dbReference type="NCBI Taxonomy" id="301880"/>
    <lineage>
        <taxon>Eukaryota</taxon>
        <taxon>Viridiplantae</taxon>
        <taxon>Streptophyta</taxon>
        <taxon>Embryophyta</taxon>
        <taxon>Tracheophyta</taxon>
        <taxon>Spermatophyta</taxon>
        <taxon>Magnoliopsida</taxon>
        <taxon>eudicotyledons</taxon>
        <taxon>Gunneridae</taxon>
        <taxon>Pentapetalae</taxon>
        <taxon>asterids</taxon>
        <taxon>campanulids</taxon>
        <taxon>Asterales</taxon>
        <taxon>Asteraceae</taxon>
        <taxon>Asteroideae</taxon>
        <taxon>Anthemideae</taxon>
        <taxon>Anthemidinae</taxon>
        <taxon>Tanacetum</taxon>
    </lineage>
</organism>
<evidence type="ECO:0000313" key="2">
    <source>
        <dbReference type="EMBL" id="GJT29394.1"/>
    </source>
</evidence>
<dbReference type="SUPFAM" id="SSF56672">
    <property type="entry name" value="DNA/RNA polymerases"/>
    <property type="match status" value="1"/>
</dbReference>
<evidence type="ECO:0000313" key="3">
    <source>
        <dbReference type="Proteomes" id="UP001151760"/>
    </source>
</evidence>
<evidence type="ECO:0000259" key="1">
    <source>
        <dbReference type="PROSITE" id="PS50878"/>
    </source>
</evidence>
<dbReference type="Gene3D" id="3.60.10.10">
    <property type="entry name" value="Endonuclease/exonuclease/phosphatase"/>
    <property type="match status" value="1"/>
</dbReference>
<dbReference type="SUPFAM" id="SSF56219">
    <property type="entry name" value="DNase I-like"/>
    <property type="match status" value="1"/>
</dbReference>
<dbReference type="Pfam" id="PF00078">
    <property type="entry name" value="RVT_1"/>
    <property type="match status" value="1"/>
</dbReference>
<comment type="caution">
    <text evidence="2">The sequence shown here is derived from an EMBL/GenBank/DDBJ whole genome shotgun (WGS) entry which is preliminary data.</text>
</comment>
<proteinExistence type="predicted"/>
<dbReference type="PANTHER" id="PTHR33116">
    <property type="entry name" value="REVERSE TRANSCRIPTASE ZINC-BINDING DOMAIN-CONTAINING PROTEIN-RELATED-RELATED"/>
    <property type="match status" value="1"/>
</dbReference>
<dbReference type="InterPro" id="IPR036691">
    <property type="entry name" value="Endo/exonu/phosph_ase_sf"/>
</dbReference>
<gene>
    <name evidence="2" type="ORF">Tco_0909669</name>
</gene>
<dbReference type="Proteomes" id="UP001151760">
    <property type="component" value="Unassembled WGS sequence"/>
</dbReference>
<keyword evidence="2" id="KW-0808">Transferase</keyword>
<feature type="non-terminal residue" evidence="2">
    <location>
        <position position="689"/>
    </location>
</feature>
<dbReference type="CDD" id="cd01650">
    <property type="entry name" value="RT_nLTR_like"/>
    <property type="match status" value="1"/>
</dbReference>
<reference evidence="2" key="1">
    <citation type="journal article" date="2022" name="Int. J. Mol. Sci.">
        <title>Draft Genome of Tanacetum Coccineum: Genomic Comparison of Closely Related Tanacetum-Family Plants.</title>
        <authorList>
            <person name="Yamashiro T."/>
            <person name="Shiraishi A."/>
            <person name="Nakayama K."/>
            <person name="Satake H."/>
        </authorList>
    </citation>
    <scope>NUCLEOTIDE SEQUENCE</scope>
</reference>
<protein>
    <submittedName>
        <fullName evidence="2">RNA-directed DNA polymerase, eukaryota, reverse transcriptase zinc-binding domain protein</fullName>
    </submittedName>
</protein>
<feature type="domain" description="Reverse transcriptase" evidence="1">
    <location>
        <begin position="356"/>
        <end position="609"/>
    </location>
</feature>
<dbReference type="PANTHER" id="PTHR33116:SF84">
    <property type="entry name" value="RNA-DIRECTED DNA POLYMERASE"/>
    <property type="match status" value="1"/>
</dbReference>
<dbReference type="EMBL" id="BQNB010014539">
    <property type="protein sequence ID" value="GJT29394.1"/>
    <property type="molecule type" value="Genomic_DNA"/>
</dbReference>
<keyword evidence="2" id="KW-0695">RNA-directed DNA polymerase</keyword>
<dbReference type="GO" id="GO:0003964">
    <property type="term" value="F:RNA-directed DNA polymerase activity"/>
    <property type="evidence" value="ECO:0007669"/>
    <property type="project" value="UniProtKB-KW"/>
</dbReference>
<dbReference type="PROSITE" id="PS50878">
    <property type="entry name" value="RT_POL"/>
    <property type="match status" value="1"/>
</dbReference>
<dbReference type="InterPro" id="IPR000477">
    <property type="entry name" value="RT_dom"/>
</dbReference>
<keyword evidence="3" id="KW-1185">Reference proteome</keyword>